<name>A0ACB0MGA9_TRIPR</name>
<gene>
    <name evidence="1" type="ORF">MILVUS5_LOCUS41604</name>
</gene>
<dbReference type="Proteomes" id="UP001177021">
    <property type="component" value="Unassembled WGS sequence"/>
</dbReference>
<protein>
    <submittedName>
        <fullName evidence="1">Uncharacterized protein</fullName>
    </submittedName>
</protein>
<evidence type="ECO:0000313" key="2">
    <source>
        <dbReference type="Proteomes" id="UP001177021"/>
    </source>
</evidence>
<accession>A0ACB0MGA9</accession>
<reference evidence="1" key="1">
    <citation type="submission" date="2023-10" db="EMBL/GenBank/DDBJ databases">
        <authorList>
            <person name="Rodriguez Cubillos JULIANA M."/>
            <person name="De Vega J."/>
        </authorList>
    </citation>
    <scope>NUCLEOTIDE SEQUENCE</scope>
</reference>
<organism evidence="1 2">
    <name type="scientific">Trifolium pratense</name>
    <name type="common">Red clover</name>
    <dbReference type="NCBI Taxonomy" id="57577"/>
    <lineage>
        <taxon>Eukaryota</taxon>
        <taxon>Viridiplantae</taxon>
        <taxon>Streptophyta</taxon>
        <taxon>Embryophyta</taxon>
        <taxon>Tracheophyta</taxon>
        <taxon>Spermatophyta</taxon>
        <taxon>Magnoliopsida</taxon>
        <taxon>eudicotyledons</taxon>
        <taxon>Gunneridae</taxon>
        <taxon>Pentapetalae</taxon>
        <taxon>rosids</taxon>
        <taxon>fabids</taxon>
        <taxon>Fabales</taxon>
        <taxon>Fabaceae</taxon>
        <taxon>Papilionoideae</taxon>
        <taxon>50 kb inversion clade</taxon>
        <taxon>NPAAA clade</taxon>
        <taxon>Hologalegina</taxon>
        <taxon>IRL clade</taxon>
        <taxon>Trifolieae</taxon>
        <taxon>Trifolium</taxon>
    </lineage>
</organism>
<proteinExistence type="predicted"/>
<comment type="caution">
    <text evidence="1">The sequence shown here is derived from an EMBL/GenBank/DDBJ whole genome shotgun (WGS) entry which is preliminary data.</text>
</comment>
<keyword evidence="2" id="KW-1185">Reference proteome</keyword>
<dbReference type="EMBL" id="CASHSV030000823">
    <property type="protein sequence ID" value="CAJ2679517.1"/>
    <property type="molecule type" value="Genomic_DNA"/>
</dbReference>
<evidence type="ECO:0000313" key="1">
    <source>
        <dbReference type="EMBL" id="CAJ2679517.1"/>
    </source>
</evidence>
<sequence length="310" mass="34348">MMSSSRLSKFGTDYMSDLTLYRSTAGAIQYATLTRPNIAFSVNKVCQFMTQPLESHWKTIKMILRYLKGTISHGLLINSSSTSPPFSLRAFSDADWATDQDDRRSTSGSCIYFGTNLVSWSSKKQLLTNSESSYASSPPMETNMNEGEPDIEVQVTPDIVLANTYDPNVVLSPDVSVDLELQSELTTFETDMEVISLNAINNLLSTLGFQSKPAMSSQSGTSSQLVITTDESLIGEFRILASTTLLQYLLWKNLSTYLSKNSKLTSNSFLLLSLQTTVSSNLEDKVKTYHVCDQERSFKEQSDSQANLVG</sequence>